<keyword evidence="3" id="KW-1185">Reference proteome</keyword>
<proteinExistence type="predicted"/>
<dbReference type="Proteomes" id="UP000256779">
    <property type="component" value="Unassembled WGS sequence"/>
</dbReference>
<keyword evidence="1" id="KW-1133">Transmembrane helix</keyword>
<evidence type="ECO:0000313" key="2">
    <source>
        <dbReference type="EMBL" id="RED95628.1"/>
    </source>
</evidence>
<comment type="caution">
    <text evidence="2">The sequence shown here is derived from an EMBL/GenBank/DDBJ whole genome shotgun (WGS) entry which is preliminary data.</text>
</comment>
<protein>
    <submittedName>
        <fullName evidence="2">Uncharacterized protein</fullName>
    </submittedName>
</protein>
<dbReference type="AlphaFoldDB" id="A0A3D9L1D0"/>
<keyword evidence="1" id="KW-0812">Transmembrane</keyword>
<name>A0A3D9L1D0_MARFU</name>
<evidence type="ECO:0000256" key="1">
    <source>
        <dbReference type="SAM" id="Phobius"/>
    </source>
</evidence>
<feature type="transmembrane region" description="Helical" evidence="1">
    <location>
        <begin position="7"/>
        <end position="30"/>
    </location>
</feature>
<sequence>MDKLLEVIMLIVLALGSAILFSFAMIWKFFQAIFQLILGAFRSNVEA</sequence>
<dbReference type="EMBL" id="QREG01000017">
    <property type="protein sequence ID" value="RED95628.1"/>
    <property type="molecule type" value="Genomic_DNA"/>
</dbReference>
<organism evidence="2 3">
    <name type="scientific">Marinoscillum furvescens DSM 4134</name>
    <dbReference type="NCBI Taxonomy" id="1122208"/>
    <lineage>
        <taxon>Bacteria</taxon>
        <taxon>Pseudomonadati</taxon>
        <taxon>Bacteroidota</taxon>
        <taxon>Cytophagia</taxon>
        <taxon>Cytophagales</taxon>
        <taxon>Reichenbachiellaceae</taxon>
        <taxon>Marinoscillum</taxon>
    </lineage>
</organism>
<evidence type="ECO:0000313" key="3">
    <source>
        <dbReference type="Proteomes" id="UP000256779"/>
    </source>
</evidence>
<reference evidence="2 3" key="1">
    <citation type="submission" date="2018-07" db="EMBL/GenBank/DDBJ databases">
        <title>Genomic Encyclopedia of Type Strains, Phase IV (KMG-IV): sequencing the most valuable type-strain genomes for metagenomic binning, comparative biology and taxonomic classification.</title>
        <authorList>
            <person name="Goeker M."/>
        </authorList>
    </citation>
    <scope>NUCLEOTIDE SEQUENCE [LARGE SCALE GENOMIC DNA]</scope>
    <source>
        <strain evidence="2 3">DSM 4134</strain>
    </source>
</reference>
<accession>A0A3D9L1D0</accession>
<gene>
    <name evidence="2" type="ORF">C7460_11778</name>
</gene>
<keyword evidence="1" id="KW-0472">Membrane</keyword>